<protein>
    <submittedName>
        <fullName evidence="1">Uncharacterized protein</fullName>
    </submittedName>
</protein>
<gene>
    <name evidence="1" type="ORF">Y919_07720</name>
</gene>
<comment type="caution">
    <text evidence="1">The sequence shown here is derived from an EMBL/GenBank/DDBJ whole genome shotgun (WGS) entry which is preliminary data.</text>
</comment>
<dbReference type="AlphaFoldDB" id="A0A096BG77"/>
<name>A0A096BG77_9FIRM</name>
<reference evidence="1 2" key="1">
    <citation type="submission" date="2013-12" db="EMBL/GenBank/DDBJ databases">
        <title>Draft genome sequence of Caloranaerobacter sp. H53214.</title>
        <authorList>
            <person name="Jiang L.J."/>
            <person name="Shao Z.Z."/>
            <person name="Long M.N."/>
        </authorList>
    </citation>
    <scope>NUCLEOTIDE SEQUENCE [LARGE SCALE GENOMIC DNA]</scope>
    <source>
        <strain evidence="1 2">H53214</strain>
    </source>
</reference>
<proteinExistence type="predicted"/>
<dbReference type="Proteomes" id="UP000029622">
    <property type="component" value="Unassembled WGS sequence"/>
</dbReference>
<organism evidence="1 2">
    <name type="scientific">Caloranaerobacter azorensis H53214</name>
    <dbReference type="NCBI Taxonomy" id="1156417"/>
    <lineage>
        <taxon>Bacteria</taxon>
        <taxon>Bacillati</taxon>
        <taxon>Bacillota</taxon>
        <taxon>Tissierellia</taxon>
        <taxon>Tissierellales</taxon>
        <taxon>Thermohalobacteraceae</taxon>
        <taxon>Caloranaerobacter</taxon>
    </lineage>
</organism>
<dbReference type="STRING" id="1156417.Y919_07720"/>
<dbReference type="EMBL" id="AZTB01000036">
    <property type="protein sequence ID" value="KGG80185.1"/>
    <property type="molecule type" value="Genomic_DNA"/>
</dbReference>
<sequence length="66" mass="7876">MEKRNLKQLENLFNSGFKCIKYEDTANGEFKAYFKNFETEKIDTIVSNDKDEINKMKQLIDENSLY</sequence>
<evidence type="ECO:0000313" key="1">
    <source>
        <dbReference type="EMBL" id="KGG80185.1"/>
    </source>
</evidence>
<evidence type="ECO:0000313" key="2">
    <source>
        <dbReference type="Proteomes" id="UP000029622"/>
    </source>
</evidence>
<dbReference type="RefSeq" id="WP_035163719.1">
    <property type="nucleotide sequence ID" value="NZ_AZTB01000036.1"/>
</dbReference>
<accession>A0A096BG77</accession>